<proteinExistence type="inferred from homology"/>
<organism evidence="9">
    <name type="scientific">marine sediment metagenome</name>
    <dbReference type="NCBI Taxonomy" id="412755"/>
    <lineage>
        <taxon>unclassified sequences</taxon>
        <taxon>metagenomes</taxon>
        <taxon>ecological metagenomes</taxon>
    </lineage>
</organism>
<name>X1PHF9_9ZZZZ</name>
<dbReference type="PANTHER" id="PTHR30012:SF0">
    <property type="entry name" value="TYPE II SECRETION SYSTEM PROTEIN F-RELATED"/>
    <property type="match status" value="1"/>
</dbReference>
<feature type="non-terminal residue" evidence="9">
    <location>
        <position position="1"/>
    </location>
</feature>
<accession>X1PHF9</accession>
<evidence type="ECO:0000256" key="4">
    <source>
        <dbReference type="ARBA" id="ARBA00022692"/>
    </source>
</evidence>
<evidence type="ECO:0000256" key="1">
    <source>
        <dbReference type="ARBA" id="ARBA00004651"/>
    </source>
</evidence>
<dbReference type="InterPro" id="IPR018076">
    <property type="entry name" value="T2SS_GspF_dom"/>
</dbReference>
<dbReference type="PANTHER" id="PTHR30012">
    <property type="entry name" value="GENERAL SECRETION PATHWAY PROTEIN"/>
    <property type="match status" value="1"/>
</dbReference>
<feature type="domain" description="Type II secretion system protein GspF" evidence="8">
    <location>
        <begin position="1"/>
        <end position="113"/>
    </location>
</feature>
<keyword evidence="6 7" id="KW-0472">Membrane</keyword>
<evidence type="ECO:0000256" key="5">
    <source>
        <dbReference type="ARBA" id="ARBA00022989"/>
    </source>
</evidence>
<protein>
    <recommendedName>
        <fullName evidence="8">Type II secretion system protein GspF domain-containing protein</fullName>
    </recommendedName>
</protein>
<comment type="subcellular location">
    <subcellularLocation>
        <location evidence="1">Cell membrane</location>
        <topology evidence="1">Multi-pass membrane protein</topology>
    </subcellularLocation>
</comment>
<dbReference type="GO" id="GO:0005886">
    <property type="term" value="C:plasma membrane"/>
    <property type="evidence" value="ECO:0007669"/>
    <property type="project" value="UniProtKB-SubCell"/>
</dbReference>
<evidence type="ECO:0000259" key="8">
    <source>
        <dbReference type="Pfam" id="PF00482"/>
    </source>
</evidence>
<evidence type="ECO:0000256" key="2">
    <source>
        <dbReference type="ARBA" id="ARBA00005745"/>
    </source>
</evidence>
<dbReference type="InterPro" id="IPR042094">
    <property type="entry name" value="T2SS_GspF_sf"/>
</dbReference>
<comment type="similarity">
    <text evidence="2">Belongs to the GSP F family.</text>
</comment>
<keyword evidence="3" id="KW-1003">Cell membrane</keyword>
<evidence type="ECO:0000256" key="7">
    <source>
        <dbReference type="SAM" id="Phobius"/>
    </source>
</evidence>
<evidence type="ECO:0000256" key="6">
    <source>
        <dbReference type="ARBA" id="ARBA00023136"/>
    </source>
</evidence>
<feature type="transmembrane region" description="Helical" evidence="7">
    <location>
        <begin position="94"/>
        <end position="115"/>
    </location>
</feature>
<dbReference type="Pfam" id="PF00482">
    <property type="entry name" value="T2SSF"/>
    <property type="match status" value="1"/>
</dbReference>
<dbReference type="AlphaFoldDB" id="X1PHF9"/>
<keyword evidence="5 7" id="KW-1133">Transmembrane helix</keyword>
<evidence type="ECO:0000256" key="3">
    <source>
        <dbReference type="ARBA" id="ARBA00022475"/>
    </source>
</evidence>
<comment type="caution">
    <text evidence="9">The sequence shown here is derived from an EMBL/GenBank/DDBJ whole genome shotgun (WGS) entry which is preliminary data.</text>
</comment>
<gene>
    <name evidence="9" type="ORF">S06H3_60241</name>
</gene>
<dbReference type="Gene3D" id="1.20.81.30">
    <property type="entry name" value="Type II secretion system (T2SS), domain F"/>
    <property type="match status" value="1"/>
</dbReference>
<dbReference type="InterPro" id="IPR003004">
    <property type="entry name" value="GspF/PilC"/>
</dbReference>
<evidence type="ECO:0000313" key="9">
    <source>
        <dbReference type="EMBL" id="GAI55727.1"/>
    </source>
</evidence>
<sequence>GVPIVRSLEIVSGVLGNVHYKTAISQTAEKVRKGEKLSEAFRGYENIYPLIILQMMKVGEETGETSTILAKLATFFEDEVSNATKNLASVIEPVLMLIIGAAVGFFAISMIQPMYSMLGAI</sequence>
<dbReference type="EMBL" id="BARV01039271">
    <property type="protein sequence ID" value="GAI55727.1"/>
    <property type="molecule type" value="Genomic_DNA"/>
</dbReference>
<keyword evidence="4 7" id="KW-0812">Transmembrane</keyword>
<reference evidence="9" key="1">
    <citation type="journal article" date="2014" name="Front. Microbiol.">
        <title>High frequency of phylogenetically diverse reductive dehalogenase-homologous genes in deep subseafloor sedimentary metagenomes.</title>
        <authorList>
            <person name="Kawai M."/>
            <person name="Futagami T."/>
            <person name="Toyoda A."/>
            <person name="Takaki Y."/>
            <person name="Nishi S."/>
            <person name="Hori S."/>
            <person name="Arai W."/>
            <person name="Tsubouchi T."/>
            <person name="Morono Y."/>
            <person name="Uchiyama I."/>
            <person name="Ito T."/>
            <person name="Fujiyama A."/>
            <person name="Inagaki F."/>
            <person name="Takami H."/>
        </authorList>
    </citation>
    <scope>NUCLEOTIDE SEQUENCE</scope>
    <source>
        <strain evidence="9">Expedition CK06-06</strain>
    </source>
</reference>